<evidence type="ECO:0000256" key="17">
    <source>
        <dbReference type="PROSITE-ProRule" id="PRU00110"/>
    </source>
</evidence>
<comment type="catalytic activity">
    <reaction evidence="1">
        <text>ATP + protein L-histidine = ADP + protein N-phospho-L-histidine.</text>
        <dbReference type="EC" id="2.7.13.3"/>
    </reaction>
</comment>
<evidence type="ECO:0000256" key="13">
    <source>
        <dbReference type="ARBA" id="ARBA00023012"/>
    </source>
</evidence>
<comment type="subcellular location">
    <subcellularLocation>
        <location evidence="2">Cell membrane</location>
        <topology evidence="2">Multi-pass membrane protein</topology>
    </subcellularLocation>
</comment>
<evidence type="ECO:0000259" key="22">
    <source>
        <dbReference type="PROSITE" id="PS50110"/>
    </source>
</evidence>
<dbReference type="Gene3D" id="3.40.50.2300">
    <property type="match status" value="1"/>
</dbReference>
<dbReference type="InterPro" id="IPR036641">
    <property type="entry name" value="HPT_dom_sf"/>
</dbReference>
<keyword evidence="10 24" id="KW-0418">Kinase</keyword>
<dbReference type="InterPro" id="IPR008207">
    <property type="entry name" value="Sig_transdc_His_kin_Hpt_dom"/>
</dbReference>
<dbReference type="PROSITE" id="PS50110">
    <property type="entry name" value="RESPONSE_REGULATORY"/>
    <property type="match status" value="1"/>
</dbReference>
<evidence type="ECO:0000256" key="8">
    <source>
        <dbReference type="ARBA" id="ARBA00022692"/>
    </source>
</evidence>
<dbReference type="InterPro" id="IPR003661">
    <property type="entry name" value="HisK_dim/P_dom"/>
</dbReference>
<dbReference type="InterPro" id="IPR011006">
    <property type="entry name" value="CheY-like_superfamily"/>
</dbReference>
<evidence type="ECO:0000259" key="23">
    <source>
        <dbReference type="PROSITE" id="PS50894"/>
    </source>
</evidence>
<dbReference type="Pfam" id="PF00512">
    <property type="entry name" value="HisKA"/>
    <property type="match status" value="1"/>
</dbReference>
<feature type="transmembrane region" description="Helical" evidence="20">
    <location>
        <begin position="94"/>
        <end position="115"/>
    </location>
</feature>
<feature type="modified residue" description="4-aspartylphosphate" evidence="18">
    <location>
        <position position="533"/>
    </location>
</feature>
<feature type="transmembrane region" description="Helical" evidence="20">
    <location>
        <begin position="127"/>
        <end position="148"/>
    </location>
</feature>
<feature type="transmembrane region" description="Helical" evidence="20">
    <location>
        <begin position="17"/>
        <end position="36"/>
    </location>
</feature>
<evidence type="ECO:0000259" key="21">
    <source>
        <dbReference type="PROSITE" id="PS50109"/>
    </source>
</evidence>
<evidence type="ECO:0000256" key="4">
    <source>
        <dbReference type="ARBA" id="ARBA00012438"/>
    </source>
</evidence>
<dbReference type="CDD" id="cd00082">
    <property type="entry name" value="HisKA"/>
    <property type="match status" value="1"/>
</dbReference>
<evidence type="ECO:0000256" key="12">
    <source>
        <dbReference type="ARBA" id="ARBA00022989"/>
    </source>
</evidence>
<dbReference type="GO" id="GO:0005524">
    <property type="term" value="F:ATP binding"/>
    <property type="evidence" value="ECO:0007669"/>
    <property type="project" value="UniProtKB-KW"/>
</dbReference>
<gene>
    <name evidence="24" type="ORF">SAMN02910411_1668</name>
</gene>
<keyword evidence="10 24" id="KW-0808">Transferase</keyword>
<evidence type="ECO:0000256" key="3">
    <source>
        <dbReference type="ARBA" id="ARBA00006402"/>
    </source>
</evidence>
<evidence type="ECO:0000313" key="25">
    <source>
        <dbReference type="Proteomes" id="UP000219563"/>
    </source>
</evidence>
<evidence type="ECO:0000256" key="16">
    <source>
        <dbReference type="ARBA" id="ARBA00074306"/>
    </source>
</evidence>
<dbReference type="SMART" id="SM00387">
    <property type="entry name" value="HATPase_c"/>
    <property type="match status" value="1"/>
</dbReference>
<dbReference type="PROSITE" id="PS50109">
    <property type="entry name" value="HIS_KIN"/>
    <property type="match status" value="1"/>
</dbReference>
<keyword evidence="8 20" id="KW-0812">Transmembrane</keyword>
<dbReference type="PANTHER" id="PTHR45339">
    <property type="entry name" value="HYBRID SIGNAL TRANSDUCTION HISTIDINE KINASE J"/>
    <property type="match status" value="1"/>
</dbReference>
<comment type="function">
    <text evidence="15">May play the central regulatory role in sporulation. It may be an element of the effector pathway responsible for the activation of sporulation genes in response to nutritional stress. Spo0A may act in concert with spo0H (a sigma factor) to control the expression of some genes that are critical to the sporulation process.</text>
</comment>
<keyword evidence="11" id="KW-0067">ATP-binding</keyword>
<keyword evidence="12 20" id="KW-1133">Transmembrane helix</keyword>
<evidence type="ECO:0000256" key="20">
    <source>
        <dbReference type="SAM" id="Phobius"/>
    </source>
</evidence>
<evidence type="ECO:0000256" key="5">
    <source>
        <dbReference type="ARBA" id="ARBA00018672"/>
    </source>
</evidence>
<evidence type="ECO:0000256" key="10">
    <source>
        <dbReference type="ARBA" id="ARBA00022777"/>
    </source>
</evidence>
<feature type="domain" description="Histidine kinase" evidence="21">
    <location>
        <begin position="225"/>
        <end position="453"/>
    </location>
</feature>
<keyword evidence="13" id="KW-0902">Two-component regulatory system</keyword>
<dbReference type="FunFam" id="3.30.565.10:FF:000010">
    <property type="entry name" value="Sensor histidine kinase RcsC"/>
    <property type="match status" value="1"/>
</dbReference>
<evidence type="ECO:0000256" key="19">
    <source>
        <dbReference type="SAM" id="Coils"/>
    </source>
</evidence>
<keyword evidence="9" id="KW-0547">Nucleotide-binding</keyword>
<dbReference type="EC" id="2.7.13.3" evidence="4"/>
<dbReference type="CDD" id="cd17546">
    <property type="entry name" value="REC_hyHK_CKI1_RcsC-like"/>
    <property type="match status" value="1"/>
</dbReference>
<dbReference type="SMART" id="SM00388">
    <property type="entry name" value="HisKA"/>
    <property type="match status" value="1"/>
</dbReference>
<dbReference type="Gene3D" id="3.30.565.10">
    <property type="entry name" value="Histidine kinase-like ATPase, C-terminal domain"/>
    <property type="match status" value="1"/>
</dbReference>
<dbReference type="AlphaFoldDB" id="A0A285S810"/>
<protein>
    <recommendedName>
        <fullName evidence="16">Circadian input-output histidine kinase CikA</fullName>
        <ecNumber evidence="4">2.7.13.3</ecNumber>
    </recommendedName>
    <alternativeName>
        <fullName evidence="5">Stage 0 sporulation protein A homolog</fullName>
    </alternativeName>
</protein>
<evidence type="ECO:0000256" key="2">
    <source>
        <dbReference type="ARBA" id="ARBA00004651"/>
    </source>
</evidence>
<dbReference type="InterPro" id="IPR036890">
    <property type="entry name" value="HATPase_C_sf"/>
</dbReference>
<dbReference type="PROSITE" id="PS50894">
    <property type="entry name" value="HPT"/>
    <property type="match status" value="1"/>
</dbReference>
<evidence type="ECO:0000256" key="11">
    <source>
        <dbReference type="ARBA" id="ARBA00022840"/>
    </source>
</evidence>
<dbReference type="GO" id="GO:0000155">
    <property type="term" value="F:phosphorelay sensor kinase activity"/>
    <property type="evidence" value="ECO:0007669"/>
    <property type="project" value="InterPro"/>
</dbReference>
<feature type="modified residue" description="Phosphohistidine" evidence="17">
    <location>
        <position position="681"/>
    </location>
</feature>
<dbReference type="Proteomes" id="UP000219563">
    <property type="component" value="Unassembled WGS sequence"/>
</dbReference>
<sequence>MILTAFTRTMTPTRRRILLYMQTVAMLLLLFDRYAYIYRGDVSELGYYMVRISNFCVYMFSLAATHSFNLYLIDLYRGQDKLNRVPKQLYFNEIFFTSGMLMLIVSQFTGLYYTFDEMNRYQRGSGYILSYVMPFLMLTTQLYSIIAYRKSLSRNEFIPVFLFGAMPYVATVLQIFFYGLSLINITLVGMVVLLYFFEIKNLNELNEAKIRAEEANTAKSRFLANISHEIRTPINTIMGMDEMILREDATDVPKDYYKNVMGYAKDIQAASESLLILVNDILDISQIESGSMHIDEHEYDLNELLKNFVAMIRPKCEAKEIDFNVEVDKNLPEKVFGDVNKIKQIVINILTNAVKNTEEGHIDFQVELLERKQEDCKIRFTVKDTGIGMRPEELEDLFSAFELLDVVKNSNIKGSGLGLDISRHFAEMMGGKIDCTSEYGHGTVFSFEISQKVVENTIIGDFESYDEAPAKGAYIPRFIAPDVSALVVDDNPMNLSVIKGLLSATKMYIVTAASGEECLQKLEESNYDIVLLDHMMPGMDGLETVAKIREKHKKLPVIALTANYISNGDEFYTSKGFDGYLPKPVDGETLEKTIREFLPNSVVMDVDEADLPVQEMELPDEYDWINDVEGISVEDGIRYSGSGEGFVDALKMFVDTLEENANTIKKAFDEKDLKFFTVKVHALKSTARIIGAMNLSNLAKELEDAGKTGNVEFIQNNSEKLLKEYRKFKEKLENLIEVEDDSDKELISDSELQEAYQAIKELAPQMDYDSIEMVLEQVHEYRLPKEEAVLVADIEKALRTFDWDKMEDLLKDK</sequence>
<evidence type="ECO:0000256" key="14">
    <source>
        <dbReference type="ARBA" id="ARBA00023136"/>
    </source>
</evidence>
<name>A0A285S810_9FIRM</name>
<comment type="similarity">
    <text evidence="3">In the N-terminal section; belongs to the phytochrome family.</text>
</comment>
<evidence type="ECO:0000256" key="1">
    <source>
        <dbReference type="ARBA" id="ARBA00000085"/>
    </source>
</evidence>
<dbReference type="SUPFAM" id="SSF55874">
    <property type="entry name" value="ATPase domain of HSP90 chaperone/DNA topoisomerase II/histidine kinase"/>
    <property type="match status" value="1"/>
</dbReference>
<evidence type="ECO:0000313" key="24">
    <source>
        <dbReference type="EMBL" id="SOC01375.1"/>
    </source>
</evidence>
<dbReference type="InterPro" id="IPR003594">
    <property type="entry name" value="HATPase_dom"/>
</dbReference>
<dbReference type="PRINTS" id="PR00344">
    <property type="entry name" value="BCTRLSENSOR"/>
</dbReference>
<dbReference type="InterPro" id="IPR001789">
    <property type="entry name" value="Sig_transdc_resp-reg_receiver"/>
</dbReference>
<feature type="coiled-coil region" evidence="19">
    <location>
        <begin position="711"/>
        <end position="738"/>
    </location>
</feature>
<keyword evidence="19" id="KW-0175">Coiled coil</keyword>
<accession>A0A285S810</accession>
<evidence type="ECO:0000256" key="7">
    <source>
        <dbReference type="ARBA" id="ARBA00022553"/>
    </source>
</evidence>
<dbReference type="EMBL" id="OBMR01000005">
    <property type="protein sequence ID" value="SOC01375.1"/>
    <property type="molecule type" value="Genomic_DNA"/>
</dbReference>
<dbReference type="SMART" id="SM00073">
    <property type="entry name" value="HPT"/>
    <property type="match status" value="1"/>
</dbReference>
<dbReference type="SMART" id="SM00448">
    <property type="entry name" value="REC"/>
    <property type="match status" value="1"/>
</dbReference>
<dbReference type="Gene3D" id="1.10.287.130">
    <property type="match status" value="1"/>
</dbReference>
<dbReference type="Pfam" id="PF02518">
    <property type="entry name" value="HATPase_c"/>
    <property type="match status" value="1"/>
</dbReference>
<proteinExistence type="inferred from homology"/>
<dbReference type="SUPFAM" id="SSF47384">
    <property type="entry name" value="Homodimeric domain of signal transducing histidine kinase"/>
    <property type="match status" value="1"/>
</dbReference>
<keyword evidence="14 20" id="KW-0472">Membrane</keyword>
<dbReference type="InterPro" id="IPR005467">
    <property type="entry name" value="His_kinase_dom"/>
</dbReference>
<dbReference type="GO" id="GO:0005886">
    <property type="term" value="C:plasma membrane"/>
    <property type="evidence" value="ECO:0007669"/>
    <property type="project" value="UniProtKB-SubCell"/>
</dbReference>
<dbReference type="Pfam" id="PF00072">
    <property type="entry name" value="Response_reg"/>
    <property type="match status" value="1"/>
</dbReference>
<evidence type="ECO:0000256" key="15">
    <source>
        <dbReference type="ARBA" id="ARBA00024867"/>
    </source>
</evidence>
<feature type="transmembrane region" description="Helical" evidence="20">
    <location>
        <begin position="48"/>
        <end position="73"/>
    </location>
</feature>
<dbReference type="InterPro" id="IPR004358">
    <property type="entry name" value="Sig_transdc_His_kin-like_C"/>
</dbReference>
<feature type="domain" description="HPt" evidence="23">
    <location>
        <begin position="642"/>
        <end position="739"/>
    </location>
</feature>
<keyword evidence="6" id="KW-1003">Cell membrane</keyword>
<dbReference type="CDD" id="cd16922">
    <property type="entry name" value="HATPase_EvgS-ArcB-TorS-like"/>
    <property type="match status" value="1"/>
</dbReference>
<dbReference type="PANTHER" id="PTHR45339:SF1">
    <property type="entry name" value="HYBRID SIGNAL TRANSDUCTION HISTIDINE KINASE J"/>
    <property type="match status" value="1"/>
</dbReference>
<evidence type="ECO:0000256" key="6">
    <source>
        <dbReference type="ARBA" id="ARBA00022475"/>
    </source>
</evidence>
<feature type="domain" description="Response regulatory" evidence="22">
    <location>
        <begin position="484"/>
        <end position="598"/>
    </location>
</feature>
<evidence type="ECO:0000256" key="9">
    <source>
        <dbReference type="ARBA" id="ARBA00022741"/>
    </source>
</evidence>
<dbReference type="SUPFAM" id="SSF52172">
    <property type="entry name" value="CheY-like"/>
    <property type="match status" value="1"/>
</dbReference>
<evidence type="ECO:0000256" key="18">
    <source>
        <dbReference type="PROSITE-ProRule" id="PRU00169"/>
    </source>
</evidence>
<dbReference type="Gene3D" id="1.20.120.160">
    <property type="entry name" value="HPT domain"/>
    <property type="match status" value="1"/>
</dbReference>
<keyword evidence="7 18" id="KW-0597">Phosphoprotein</keyword>
<dbReference type="SUPFAM" id="SSF47226">
    <property type="entry name" value="Histidine-containing phosphotransfer domain, HPT domain"/>
    <property type="match status" value="1"/>
</dbReference>
<feature type="transmembrane region" description="Helical" evidence="20">
    <location>
        <begin position="168"/>
        <end position="197"/>
    </location>
</feature>
<organism evidence="24 25">
    <name type="scientific">Pseudobutyrivibrio ruminis DSM 9787</name>
    <dbReference type="NCBI Taxonomy" id="1123011"/>
    <lineage>
        <taxon>Bacteria</taxon>
        <taxon>Bacillati</taxon>
        <taxon>Bacillota</taxon>
        <taxon>Clostridia</taxon>
        <taxon>Lachnospirales</taxon>
        <taxon>Lachnospiraceae</taxon>
        <taxon>Pseudobutyrivibrio</taxon>
    </lineage>
</organism>
<dbReference type="Pfam" id="PF01627">
    <property type="entry name" value="Hpt"/>
    <property type="match status" value="1"/>
</dbReference>
<dbReference type="InterPro" id="IPR036097">
    <property type="entry name" value="HisK_dim/P_sf"/>
</dbReference>
<reference evidence="24 25" key="1">
    <citation type="submission" date="2017-08" db="EMBL/GenBank/DDBJ databases">
        <authorList>
            <person name="de Groot N.N."/>
        </authorList>
    </citation>
    <scope>NUCLEOTIDE SEQUENCE [LARGE SCALE GENOMIC DNA]</scope>
    <source>
        <strain evidence="24 25">DSM 9787</strain>
    </source>
</reference>